<evidence type="ECO:0000313" key="2">
    <source>
        <dbReference type="Proteomes" id="UP000480410"/>
    </source>
</evidence>
<reference evidence="1 2" key="1">
    <citation type="submission" date="2020-02" db="EMBL/GenBank/DDBJ databases">
        <title>Broccoli isolated Pseudomonas sp.</title>
        <authorList>
            <person name="Fujikawa T."/>
            <person name="Sawada H."/>
        </authorList>
    </citation>
    <scope>NUCLEOTIDE SEQUENCE [LARGE SCALE GENOMIC DNA]</scope>
    <source>
        <strain evidence="1 2">MAFF212428</strain>
    </source>
</reference>
<dbReference type="AlphaFoldDB" id="A0A6M0CW27"/>
<evidence type="ECO:0000313" key="1">
    <source>
        <dbReference type="EMBL" id="NER61808.1"/>
    </source>
</evidence>
<name>A0A6M0CW27_9PSED</name>
<evidence type="ECO:0008006" key="3">
    <source>
        <dbReference type="Google" id="ProtNLM"/>
    </source>
</evidence>
<dbReference type="Proteomes" id="UP000480410">
    <property type="component" value="Unassembled WGS sequence"/>
</dbReference>
<organism evidence="1 2">
    <name type="scientific">Pseudomonas brassicae</name>
    <dbReference type="NCBI Taxonomy" id="2708063"/>
    <lineage>
        <taxon>Bacteria</taxon>
        <taxon>Pseudomonadati</taxon>
        <taxon>Pseudomonadota</taxon>
        <taxon>Gammaproteobacteria</taxon>
        <taxon>Pseudomonadales</taxon>
        <taxon>Pseudomonadaceae</taxon>
        <taxon>Pseudomonas</taxon>
    </lineage>
</organism>
<proteinExistence type="predicted"/>
<comment type="caution">
    <text evidence="1">The sequence shown here is derived from an EMBL/GenBank/DDBJ whole genome shotgun (WGS) entry which is preliminary data.</text>
</comment>
<dbReference type="EMBL" id="JAAHBV010000541">
    <property type="protein sequence ID" value="NER61808.1"/>
    <property type="molecule type" value="Genomic_DNA"/>
</dbReference>
<protein>
    <recommendedName>
        <fullName evidence="3">RHS repeat protein</fullName>
    </recommendedName>
</protein>
<sequence length="115" mass="13295">MHFENARLAVEFAYDALGRRLFKHSSAHYKPCREAGSQWNRNEHERKQRELGCGFTRYGWDGDQLAWEISPAQYEGATGRTVHYLFEPGSFVPVAQAVRHEGTGRSVRDRLRDVN</sequence>
<gene>
    <name evidence="1" type="ORF">G3435_21265</name>
</gene>
<accession>A0A6M0CW27</accession>